<reference evidence="1" key="1">
    <citation type="submission" date="2020-08" db="EMBL/GenBank/DDBJ databases">
        <title>Ramlibacter sp. GTP1 16S ribosomal RNA gene genome sequencing and assembly.</title>
        <authorList>
            <person name="Kang M."/>
        </authorList>
    </citation>
    <scope>NUCLEOTIDE SEQUENCE</scope>
    <source>
        <strain evidence="1">GTP1</strain>
    </source>
</reference>
<gene>
    <name evidence="1" type="ORF">H8R02_09705</name>
</gene>
<protein>
    <submittedName>
        <fullName evidence="1">DUF3570 domain-containing protein</fullName>
    </submittedName>
</protein>
<evidence type="ECO:0000313" key="2">
    <source>
        <dbReference type="Proteomes" id="UP000596827"/>
    </source>
</evidence>
<organism evidence="1 2">
    <name type="scientific">Ramlibacter albus</name>
    <dbReference type="NCBI Taxonomy" id="2079448"/>
    <lineage>
        <taxon>Bacteria</taxon>
        <taxon>Pseudomonadati</taxon>
        <taxon>Pseudomonadota</taxon>
        <taxon>Betaproteobacteria</taxon>
        <taxon>Burkholderiales</taxon>
        <taxon>Comamonadaceae</taxon>
        <taxon>Ramlibacter</taxon>
    </lineage>
</organism>
<name>A0A923M8H8_9BURK</name>
<accession>A0A923M8H8</accession>
<dbReference type="Proteomes" id="UP000596827">
    <property type="component" value="Unassembled WGS sequence"/>
</dbReference>
<dbReference type="Pfam" id="PF12094">
    <property type="entry name" value="DUF3570"/>
    <property type="match status" value="1"/>
</dbReference>
<proteinExistence type="predicted"/>
<dbReference type="InterPro" id="IPR021953">
    <property type="entry name" value="DUF3570"/>
</dbReference>
<dbReference type="AlphaFoldDB" id="A0A923M8H8"/>
<keyword evidence="2" id="KW-1185">Reference proteome</keyword>
<comment type="caution">
    <text evidence="1">The sequence shown here is derived from an EMBL/GenBank/DDBJ whole genome shotgun (WGS) entry which is preliminary data.</text>
</comment>
<dbReference type="EMBL" id="JACORU010000003">
    <property type="protein sequence ID" value="MBC5764724.1"/>
    <property type="molecule type" value="Genomic_DNA"/>
</dbReference>
<evidence type="ECO:0000313" key="1">
    <source>
        <dbReference type="EMBL" id="MBC5764724.1"/>
    </source>
</evidence>
<sequence>MVLPGLAAVSGAARAEEAPAQGVVALKYGHYEDSQPGLDRIRVRSPHVYVMAPIAGKWSLEGSHVVDSVSGATPRLHTFTTGATRMTERRKATDVKVTRYFPRASVSGTLAYSDERDYESKAAGLEARFSTDDNNRTFIVGLGHAEDRIDTTGTGGSVRDRHRRTTELQLGLTQVLTPDDTAQFLYTRVHGRGYYDDPYKDFDRRPDRRDADILLARWNRHVERFDAALRVHWRYYRDGFGVRAHTLGAEWAQPLASWTITPGLRWYRQTAADFWFAPVADATGRLSDLETRRFAIRLTGLHSADARLAAFHAWTVSLKLAYDFNADNTVDFKVDHYRTSPGAGLDPLRARFLQLGYTHRF</sequence>